<dbReference type="GO" id="GO:0008270">
    <property type="term" value="F:zinc ion binding"/>
    <property type="evidence" value="ECO:0007669"/>
    <property type="project" value="InterPro"/>
</dbReference>
<proteinExistence type="predicted"/>
<feature type="coiled-coil region" evidence="1">
    <location>
        <begin position="126"/>
        <end position="157"/>
    </location>
</feature>
<dbReference type="RefSeq" id="WP_184203752.1">
    <property type="nucleotide sequence ID" value="NZ_JACHGW010000008.1"/>
</dbReference>
<dbReference type="GO" id="GO:0003676">
    <property type="term" value="F:nucleic acid binding"/>
    <property type="evidence" value="ECO:0007669"/>
    <property type="project" value="InterPro"/>
</dbReference>
<dbReference type="InterPro" id="IPR003615">
    <property type="entry name" value="HNH_nuc"/>
</dbReference>
<dbReference type="SMART" id="SM00507">
    <property type="entry name" value="HNHc"/>
    <property type="match status" value="1"/>
</dbReference>
<feature type="domain" description="HNH nuclease" evidence="2">
    <location>
        <begin position="7"/>
        <end position="59"/>
    </location>
</feature>
<evidence type="ECO:0000256" key="1">
    <source>
        <dbReference type="SAM" id="Coils"/>
    </source>
</evidence>
<dbReference type="AlphaFoldDB" id="A0A7W9W8K9"/>
<keyword evidence="4" id="KW-1185">Reference proteome</keyword>
<evidence type="ECO:0000259" key="2">
    <source>
        <dbReference type="SMART" id="SM00507"/>
    </source>
</evidence>
<dbReference type="EMBL" id="JACHGW010000008">
    <property type="protein sequence ID" value="MBB6053659.1"/>
    <property type="molecule type" value="Genomic_DNA"/>
</dbReference>
<dbReference type="Proteomes" id="UP000520814">
    <property type="component" value="Unassembled WGS sequence"/>
</dbReference>
<dbReference type="Gene3D" id="1.10.30.50">
    <property type="match status" value="1"/>
</dbReference>
<name>A0A7W9W8K9_ARMRO</name>
<keyword evidence="1" id="KW-0175">Coiled coil</keyword>
<accession>A0A7W9W8K9</accession>
<dbReference type="CDD" id="cd00085">
    <property type="entry name" value="HNHc"/>
    <property type="match status" value="1"/>
</dbReference>
<sequence length="159" mass="18513">MRLTVRRQVRELFSRRCGYCGISELDNGAELTIDHFQPQVAQGTDALENLVYCCHACNGFKGEFWNPDPQAVLRLLHPLRDNLPEHFTESESGELVALTETAGFHIETLHLNRPQLVGHRLRLRQNERMARENLAFREQIEAYEEELRSLIERLRRTTS</sequence>
<comment type="caution">
    <text evidence="3">The sequence shown here is derived from an EMBL/GenBank/DDBJ whole genome shotgun (WGS) entry which is preliminary data.</text>
</comment>
<evidence type="ECO:0000313" key="3">
    <source>
        <dbReference type="EMBL" id="MBB6053659.1"/>
    </source>
</evidence>
<gene>
    <name evidence="3" type="ORF">HNQ39_005501</name>
</gene>
<dbReference type="Pfam" id="PF01844">
    <property type="entry name" value="HNH"/>
    <property type="match status" value="1"/>
</dbReference>
<dbReference type="GO" id="GO:0004519">
    <property type="term" value="F:endonuclease activity"/>
    <property type="evidence" value="ECO:0007669"/>
    <property type="project" value="InterPro"/>
</dbReference>
<protein>
    <submittedName>
        <fullName evidence="3">Uncharacterized protein (TIGR02646 family)</fullName>
    </submittedName>
</protein>
<evidence type="ECO:0000313" key="4">
    <source>
        <dbReference type="Proteomes" id="UP000520814"/>
    </source>
</evidence>
<organism evidence="3 4">
    <name type="scientific">Armatimonas rosea</name>
    <dbReference type="NCBI Taxonomy" id="685828"/>
    <lineage>
        <taxon>Bacteria</taxon>
        <taxon>Bacillati</taxon>
        <taxon>Armatimonadota</taxon>
        <taxon>Armatimonadia</taxon>
        <taxon>Armatimonadales</taxon>
        <taxon>Armatimonadaceae</taxon>
        <taxon>Armatimonas</taxon>
    </lineage>
</organism>
<reference evidence="3 4" key="1">
    <citation type="submission" date="2020-08" db="EMBL/GenBank/DDBJ databases">
        <title>Genomic Encyclopedia of Type Strains, Phase IV (KMG-IV): sequencing the most valuable type-strain genomes for metagenomic binning, comparative biology and taxonomic classification.</title>
        <authorList>
            <person name="Goeker M."/>
        </authorList>
    </citation>
    <scope>NUCLEOTIDE SEQUENCE [LARGE SCALE GENOMIC DNA]</scope>
    <source>
        <strain evidence="3 4">DSM 23562</strain>
    </source>
</reference>
<dbReference type="InterPro" id="IPR002711">
    <property type="entry name" value="HNH"/>
</dbReference>